<evidence type="ECO:0000256" key="15">
    <source>
        <dbReference type="ARBA" id="ARBA00023239"/>
    </source>
</evidence>
<dbReference type="PANTHER" id="PTHR43076">
    <property type="entry name" value="FO SYNTHASE (COFH)"/>
    <property type="match status" value="1"/>
</dbReference>
<dbReference type="SFLD" id="SFLDF00343">
    <property type="entry name" value="aminofutalosine_synthase_(mqnE"/>
    <property type="match status" value="1"/>
</dbReference>
<dbReference type="InterPro" id="IPR045567">
    <property type="entry name" value="CofH/MnqC-like_C"/>
</dbReference>
<dbReference type="RefSeq" id="WP_207140547.1">
    <property type="nucleotide sequence ID" value="NZ_JAEKJZ010000001.1"/>
</dbReference>
<sequence>MRVALRYPDAGSLLELDNLDDLLAESRAIRDAGFGSVITYSPKVFIPLTKACRDVCHYCTFAKPVRSGQKVYLEPEEVLEIARKGEAAGCSEALFTLGEKPELRYKAAREALDKLGFESTVSYLAHVAGLVRDQTNLLPHLNPGTLTAEEFNRLKPFAASMGMMLETASDRLSARGGPHFGSPDKSPAVRLQTLDAAGEAGVAFTTGLLVGIGETRRERIDAILKIRESHERYGHVQEVIIQNFLPKPDTKMRAYPPADPFEHQWTIAAARLLLPGDISLQAPPNLAAGTGAELLEAGINDWGGVSPVTIDHVNPEAPWPSLEKLADITASCGKTLATRLTIYPGFLKNAEKWLDPKMRPGVLRASDSEGLAFEGRWTPGGLEKPPVIRSNGAVDPRIRQVLDLEPGTELDEQQIVALFSARGKSFHAVCAHADSLRQKVNKERVHYVVTRNINYTNVCTYGCRFCAFSKGKKHESLRGPAYDLDMKEFSRRVAEAWDRGATEICLQGGIHPGYTGETYLNLVRIAKEAAPEIHIHAFSPLEIWQGAQSIGLTLADFLSQLQAAGLSSLPGTAAEILDDEIRSIIAPDKIMTDQWFDVMEAAHGLGLKSTSTIMYGHVETPVNWARHLMRLRRHQQRFNGFTEFVPLPFVALEAPMYLRGQSRRGPSWREAVLMHAVARIVLYGAIDHIQTSWVKMGPEGAAVCLRSGADDMGGTLMNESITRAAGAVHGQEFAPWQMEELIRSVGRDPVQRSTVYGPVTSERRQRAMQAAPLDPMVNTPFSGKRLRQTQQA</sequence>
<dbReference type="Pfam" id="PF19288">
    <property type="entry name" value="CofH_C"/>
    <property type="match status" value="1"/>
</dbReference>
<dbReference type="InterPro" id="IPR019939">
    <property type="entry name" value="CofG_family"/>
</dbReference>
<evidence type="ECO:0000256" key="14">
    <source>
        <dbReference type="ARBA" id="ARBA00023014"/>
    </source>
</evidence>
<evidence type="ECO:0000256" key="9">
    <source>
        <dbReference type="ARBA" id="ARBA00022485"/>
    </source>
</evidence>
<dbReference type="InterPro" id="IPR034405">
    <property type="entry name" value="F420"/>
</dbReference>
<dbReference type="NCBIfam" id="TIGR03551">
    <property type="entry name" value="F420_cofH"/>
    <property type="match status" value="1"/>
</dbReference>
<dbReference type="NCBIfam" id="NF004884">
    <property type="entry name" value="PRK06245.1"/>
    <property type="match status" value="1"/>
</dbReference>
<keyword evidence="12" id="KW-0479">Metal-binding</keyword>
<dbReference type="SMART" id="SM00729">
    <property type="entry name" value="Elp3"/>
    <property type="match status" value="2"/>
</dbReference>
<dbReference type="SFLD" id="SFLDS00029">
    <property type="entry name" value="Radical_SAM"/>
    <property type="match status" value="3"/>
</dbReference>
<comment type="similarity">
    <text evidence="5">In the N-terminal section; belongs to the radical SAM superfamily. CofG family.</text>
</comment>
<dbReference type="GO" id="GO:0044689">
    <property type="term" value="F:7,8-didemethyl-8-hydroxy-5-deazariboflavin synthase activity"/>
    <property type="evidence" value="ECO:0007669"/>
    <property type="project" value="UniProtKB-EC"/>
</dbReference>
<evidence type="ECO:0000256" key="7">
    <source>
        <dbReference type="ARBA" id="ARBA00012289"/>
    </source>
</evidence>
<dbReference type="SFLD" id="SFLDF00294">
    <property type="entry name" value="7_8-didemethyl-8-hydroxy-5-dea"/>
    <property type="match status" value="1"/>
</dbReference>
<evidence type="ECO:0000313" key="20">
    <source>
        <dbReference type="Proteomes" id="UP000664096"/>
    </source>
</evidence>
<keyword evidence="15" id="KW-0456">Lyase</keyword>
<dbReference type="CDD" id="cd01335">
    <property type="entry name" value="Radical_SAM"/>
    <property type="match status" value="2"/>
</dbReference>
<keyword evidence="14" id="KW-0411">Iron-sulfur</keyword>
<dbReference type="InterPro" id="IPR058240">
    <property type="entry name" value="rSAM_sf"/>
</dbReference>
<feature type="domain" description="Radical SAM core" evidence="18">
    <location>
        <begin position="445"/>
        <end position="685"/>
    </location>
</feature>
<keyword evidence="13" id="KW-0408">Iron</keyword>
<dbReference type="GO" id="GO:0141093">
    <property type="term" value="F:5-amino-6-(D-ribitylamino)uracil--L-tyrosine 4-hydroxyphenyl transferase activity"/>
    <property type="evidence" value="ECO:0007669"/>
    <property type="project" value="UniProtKB-EC"/>
</dbReference>
<comment type="pathway">
    <text evidence="3">Cofactor biosynthesis; coenzyme F0 biosynthesis.</text>
</comment>
<comment type="catalytic activity">
    <reaction evidence="16">
        <text>5-amino-6-(D-ribitylamino)uracil + L-tyrosine + S-adenosyl-L-methionine = 5-amino-5-(4-hydroxybenzyl)-6-(D-ribitylimino)-5,6-dihydrouracil + 2-iminoacetate + 5'-deoxyadenosine + L-methionine + H(+)</text>
        <dbReference type="Rhea" id="RHEA:55200"/>
        <dbReference type="ChEBI" id="CHEBI:15378"/>
        <dbReference type="ChEBI" id="CHEBI:15934"/>
        <dbReference type="ChEBI" id="CHEBI:17319"/>
        <dbReference type="ChEBI" id="CHEBI:57844"/>
        <dbReference type="ChEBI" id="CHEBI:58315"/>
        <dbReference type="ChEBI" id="CHEBI:59789"/>
        <dbReference type="ChEBI" id="CHEBI:77846"/>
        <dbReference type="ChEBI" id="CHEBI:85936"/>
        <dbReference type="EC" id="2.5.1.147"/>
    </reaction>
</comment>
<dbReference type="InterPro" id="IPR019940">
    <property type="entry name" value="CofH_family"/>
</dbReference>
<reference evidence="19" key="1">
    <citation type="submission" date="2020-12" db="EMBL/GenBank/DDBJ databases">
        <title>Oil enriched cultivation method for isolating marine PHA-producing bacteria.</title>
        <authorList>
            <person name="Zheng W."/>
            <person name="Yu S."/>
            <person name="Huang Y."/>
        </authorList>
    </citation>
    <scope>NUCLEOTIDE SEQUENCE</scope>
    <source>
        <strain evidence="19">SY-2-12</strain>
    </source>
</reference>
<dbReference type="NCBIfam" id="TIGR00423">
    <property type="entry name" value="CofH family radical SAM protein"/>
    <property type="match status" value="1"/>
</dbReference>
<dbReference type="InterPro" id="IPR013785">
    <property type="entry name" value="Aldolase_TIM"/>
</dbReference>
<organism evidence="19 20">
    <name type="scientific">Roseibium aggregatum</name>
    <dbReference type="NCBI Taxonomy" id="187304"/>
    <lineage>
        <taxon>Bacteria</taxon>
        <taxon>Pseudomonadati</taxon>
        <taxon>Pseudomonadota</taxon>
        <taxon>Alphaproteobacteria</taxon>
        <taxon>Hyphomicrobiales</taxon>
        <taxon>Stappiaceae</taxon>
        <taxon>Roseibium</taxon>
    </lineage>
</organism>
<protein>
    <recommendedName>
        <fullName evidence="8">FO synthase</fullName>
        <ecNumber evidence="7">2.5.1.147</ecNumber>
        <ecNumber evidence="6">4.3.1.32</ecNumber>
    </recommendedName>
</protein>
<evidence type="ECO:0000256" key="11">
    <source>
        <dbReference type="ARBA" id="ARBA00022691"/>
    </source>
</evidence>
<feature type="domain" description="Radical SAM core" evidence="18">
    <location>
        <begin position="38"/>
        <end position="285"/>
    </location>
</feature>
<gene>
    <name evidence="19" type="primary">cofH</name>
    <name evidence="19" type="ORF">JF539_11650</name>
</gene>
<dbReference type="EC" id="2.5.1.147" evidence="7"/>
<dbReference type="EMBL" id="JAEKJZ010000001">
    <property type="protein sequence ID" value="MBN9670988.1"/>
    <property type="molecule type" value="Genomic_DNA"/>
</dbReference>
<evidence type="ECO:0000256" key="4">
    <source>
        <dbReference type="ARBA" id="ARBA00010051"/>
    </source>
</evidence>
<comment type="function">
    <text evidence="2">Catalyzes the radical-mediated synthesis of 7,8-didemethyl-8-hydroxy-5-deazariboflavin (FO) from 5-amino-6-(D-ribitylamino)uracil and L-tyrosine.</text>
</comment>
<name>A0A939EF32_9HYPH</name>
<proteinExistence type="inferred from homology"/>
<dbReference type="InterPro" id="IPR007197">
    <property type="entry name" value="rSAM"/>
</dbReference>
<dbReference type="SFLD" id="SFLDG01389">
    <property type="entry name" value="menaquinone_synthsis_involved"/>
    <property type="match status" value="1"/>
</dbReference>
<comment type="catalytic activity">
    <reaction evidence="17">
        <text>5-amino-5-(4-hydroxybenzyl)-6-(D-ribitylimino)-5,6-dihydrouracil + S-adenosyl-L-methionine = 7,8-didemethyl-8-hydroxy-5-deazariboflavin + 5'-deoxyadenosine + L-methionine + NH4(+) + H(+)</text>
        <dbReference type="Rhea" id="RHEA:55204"/>
        <dbReference type="ChEBI" id="CHEBI:15378"/>
        <dbReference type="ChEBI" id="CHEBI:17319"/>
        <dbReference type="ChEBI" id="CHEBI:28938"/>
        <dbReference type="ChEBI" id="CHEBI:57844"/>
        <dbReference type="ChEBI" id="CHEBI:59789"/>
        <dbReference type="ChEBI" id="CHEBI:59904"/>
        <dbReference type="ChEBI" id="CHEBI:85936"/>
        <dbReference type="EC" id="4.3.1.32"/>
    </reaction>
</comment>
<keyword evidence="10 19" id="KW-0808">Transferase</keyword>
<dbReference type="GO" id="GO:0046872">
    <property type="term" value="F:metal ion binding"/>
    <property type="evidence" value="ECO:0007669"/>
    <property type="project" value="UniProtKB-KW"/>
</dbReference>
<evidence type="ECO:0000259" key="18">
    <source>
        <dbReference type="PROSITE" id="PS51918"/>
    </source>
</evidence>
<evidence type="ECO:0000256" key="1">
    <source>
        <dbReference type="ARBA" id="ARBA00001966"/>
    </source>
</evidence>
<comment type="caution">
    <text evidence="19">The sequence shown here is derived from an EMBL/GenBank/DDBJ whole genome shotgun (WGS) entry which is preliminary data.</text>
</comment>
<accession>A0A939EF32</accession>
<evidence type="ECO:0000256" key="12">
    <source>
        <dbReference type="ARBA" id="ARBA00022723"/>
    </source>
</evidence>
<dbReference type="AlphaFoldDB" id="A0A939EF32"/>
<evidence type="ECO:0000256" key="5">
    <source>
        <dbReference type="ARBA" id="ARBA00010826"/>
    </source>
</evidence>
<dbReference type="HAMAP" id="MF_01612">
    <property type="entry name" value="FO_synth_sub2"/>
    <property type="match status" value="1"/>
</dbReference>
<evidence type="ECO:0000256" key="8">
    <source>
        <dbReference type="ARBA" id="ARBA00022220"/>
    </source>
</evidence>
<dbReference type="Pfam" id="PF04055">
    <property type="entry name" value="Radical_SAM"/>
    <property type="match status" value="2"/>
</dbReference>
<dbReference type="PANTHER" id="PTHR43076:SF1">
    <property type="entry name" value="LIPOYL SYNTHASE 2"/>
    <property type="match status" value="1"/>
</dbReference>
<keyword evidence="9" id="KW-0004">4Fe-4S</keyword>
<comment type="cofactor">
    <cofactor evidence="1">
        <name>[4Fe-4S] cluster</name>
        <dbReference type="ChEBI" id="CHEBI:49883"/>
    </cofactor>
</comment>
<evidence type="ECO:0000313" key="19">
    <source>
        <dbReference type="EMBL" id="MBN9670988.1"/>
    </source>
</evidence>
<evidence type="ECO:0000256" key="17">
    <source>
        <dbReference type="ARBA" id="ARBA00048974"/>
    </source>
</evidence>
<evidence type="ECO:0000256" key="10">
    <source>
        <dbReference type="ARBA" id="ARBA00022679"/>
    </source>
</evidence>
<dbReference type="GO" id="GO:0051539">
    <property type="term" value="F:4 iron, 4 sulfur cluster binding"/>
    <property type="evidence" value="ECO:0007669"/>
    <property type="project" value="UniProtKB-KW"/>
</dbReference>
<evidence type="ECO:0000256" key="6">
    <source>
        <dbReference type="ARBA" id="ARBA00012126"/>
    </source>
</evidence>
<evidence type="ECO:0000256" key="13">
    <source>
        <dbReference type="ARBA" id="ARBA00023004"/>
    </source>
</evidence>
<evidence type="ECO:0000256" key="16">
    <source>
        <dbReference type="ARBA" id="ARBA00048468"/>
    </source>
</evidence>
<dbReference type="InterPro" id="IPR006638">
    <property type="entry name" value="Elp3/MiaA/NifB-like_rSAM"/>
</dbReference>
<comment type="similarity">
    <text evidence="4">In the C-terminal section; belongs to the radical SAM superfamily. CofH family.</text>
</comment>
<dbReference type="PROSITE" id="PS51918">
    <property type="entry name" value="RADICAL_SAM"/>
    <property type="match status" value="2"/>
</dbReference>
<dbReference type="SFLD" id="SFLDG01388">
    <property type="entry name" value="7_8-didemethyl-8-hydroxy-5-dea"/>
    <property type="match status" value="2"/>
</dbReference>
<dbReference type="Proteomes" id="UP000664096">
    <property type="component" value="Unassembled WGS sequence"/>
</dbReference>
<dbReference type="SFLD" id="SFLDG01064">
    <property type="entry name" value="F420__menaquinone_cofactor_bio"/>
    <property type="match status" value="3"/>
</dbReference>
<evidence type="ECO:0000256" key="2">
    <source>
        <dbReference type="ARBA" id="ARBA00003692"/>
    </source>
</evidence>
<dbReference type="EC" id="4.3.1.32" evidence="6"/>
<dbReference type="InterPro" id="IPR020050">
    <property type="entry name" value="FO_synthase_su2"/>
</dbReference>
<dbReference type="NCBIfam" id="TIGR03550">
    <property type="entry name" value="F420_cofG"/>
    <property type="match status" value="1"/>
</dbReference>
<evidence type="ECO:0000256" key="3">
    <source>
        <dbReference type="ARBA" id="ARBA00004712"/>
    </source>
</evidence>
<dbReference type="Gene3D" id="3.20.20.70">
    <property type="entry name" value="Aldolase class I"/>
    <property type="match status" value="2"/>
</dbReference>
<dbReference type="HAMAP" id="MF_01611">
    <property type="entry name" value="FO_synth_sub1"/>
    <property type="match status" value="1"/>
</dbReference>
<dbReference type="SUPFAM" id="SSF102114">
    <property type="entry name" value="Radical SAM enzymes"/>
    <property type="match status" value="2"/>
</dbReference>
<keyword evidence="11" id="KW-0949">S-adenosyl-L-methionine</keyword>